<dbReference type="EMBL" id="LGGS01000118">
    <property type="protein sequence ID" value="KUK81945.1"/>
    <property type="molecule type" value="Genomic_DNA"/>
</dbReference>
<keyword evidence="1" id="KW-0378">Hydrolase</keyword>
<dbReference type="PATRIC" id="fig|110500.4.peg.811"/>
<dbReference type="AlphaFoldDB" id="A0A101HTB9"/>
<dbReference type="InterPro" id="IPR052723">
    <property type="entry name" value="Acyl-CoA_thioesterase_PaaI"/>
</dbReference>
<dbReference type="GO" id="GO:0016289">
    <property type="term" value="F:acyl-CoA hydrolase activity"/>
    <property type="evidence" value="ECO:0007669"/>
    <property type="project" value="TreeGrafter"/>
</dbReference>
<dbReference type="InterPro" id="IPR029069">
    <property type="entry name" value="HotDog_dom_sf"/>
</dbReference>
<dbReference type="Pfam" id="PF03061">
    <property type="entry name" value="4HBT"/>
    <property type="match status" value="1"/>
</dbReference>
<dbReference type="InterPro" id="IPR003736">
    <property type="entry name" value="PAAI_dom"/>
</dbReference>
<proteinExistence type="predicted"/>
<dbReference type="PANTHER" id="PTHR42856:SF1">
    <property type="entry name" value="ACYL-COENZYME A THIOESTERASE PAAI"/>
    <property type="match status" value="1"/>
</dbReference>
<evidence type="ECO:0000259" key="2">
    <source>
        <dbReference type="Pfam" id="PF03061"/>
    </source>
</evidence>
<dbReference type="CDD" id="cd03443">
    <property type="entry name" value="PaaI_thioesterase"/>
    <property type="match status" value="1"/>
</dbReference>
<reference evidence="4" key="1">
    <citation type="journal article" date="2015" name="MBio">
        <title>Genome-Resolved Metagenomic Analysis Reveals Roles for Candidate Phyla and Other Microbial Community Members in Biogeochemical Transformations in Oil Reservoirs.</title>
        <authorList>
            <person name="Hu P."/>
            <person name="Tom L."/>
            <person name="Singh A."/>
            <person name="Thomas B.C."/>
            <person name="Baker B.J."/>
            <person name="Piceno Y.M."/>
            <person name="Andersen G.L."/>
            <person name="Banfield J.F."/>
        </authorList>
    </citation>
    <scope>NUCLEOTIDE SEQUENCE [LARGE SCALE GENOMIC DNA]</scope>
</reference>
<evidence type="ECO:0000256" key="1">
    <source>
        <dbReference type="ARBA" id="ARBA00022801"/>
    </source>
</evidence>
<name>A0A101HTB9_9FIRM</name>
<accession>A0A101HTB9</accession>
<gene>
    <name evidence="3" type="ORF">XD97_0532</name>
</gene>
<evidence type="ECO:0000313" key="3">
    <source>
        <dbReference type="EMBL" id="KUK81945.1"/>
    </source>
</evidence>
<dbReference type="InterPro" id="IPR006683">
    <property type="entry name" value="Thioestr_dom"/>
</dbReference>
<dbReference type="PANTHER" id="PTHR42856">
    <property type="entry name" value="ACYL-COENZYME A THIOESTERASE PAAI"/>
    <property type="match status" value="1"/>
</dbReference>
<organism evidence="3 4">
    <name type="scientific">Pelotomaculum thermopropionicum</name>
    <dbReference type="NCBI Taxonomy" id="110500"/>
    <lineage>
        <taxon>Bacteria</taxon>
        <taxon>Bacillati</taxon>
        <taxon>Bacillota</taxon>
        <taxon>Clostridia</taxon>
        <taxon>Eubacteriales</taxon>
        <taxon>Desulfotomaculaceae</taxon>
        <taxon>Pelotomaculum</taxon>
    </lineage>
</organism>
<comment type="caution">
    <text evidence="3">The sequence shown here is derived from an EMBL/GenBank/DDBJ whole genome shotgun (WGS) entry which is preliminary data.</text>
</comment>
<dbReference type="SUPFAM" id="SSF54637">
    <property type="entry name" value="Thioesterase/thiol ester dehydrase-isomerase"/>
    <property type="match status" value="1"/>
</dbReference>
<dbReference type="Proteomes" id="UP000054705">
    <property type="component" value="Unassembled WGS sequence"/>
</dbReference>
<dbReference type="Gene3D" id="3.10.129.10">
    <property type="entry name" value="Hotdog Thioesterase"/>
    <property type="match status" value="1"/>
</dbReference>
<dbReference type="NCBIfam" id="TIGR00369">
    <property type="entry name" value="unchar_dom_1"/>
    <property type="match status" value="1"/>
</dbReference>
<protein>
    <recommendedName>
        <fullName evidence="2">Thioesterase domain-containing protein</fullName>
    </recommendedName>
</protein>
<evidence type="ECO:0000313" key="4">
    <source>
        <dbReference type="Proteomes" id="UP000054705"/>
    </source>
</evidence>
<sequence length="137" mass="14659">MDKAQEEKLEQGRRRLSKDAFARLLGIEITGMRPGYASAVMKVTPDLLNGAGVTHGSAVFALADLVFAAASNSHGITALALNVNINFIKATTVGAVLTAVAHEDNLTRKTGIYRLEVRDENGDLVAVAQGLAYRRNH</sequence>
<feature type="domain" description="Thioesterase" evidence="2">
    <location>
        <begin position="52"/>
        <end position="125"/>
    </location>
</feature>